<protein>
    <submittedName>
        <fullName evidence="2">Amidohydrolase</fullName>
    </submittedName>
</protein>
<dbReference type="GO" id="GO:0016787">
    <property type="term" value="F:hydrolase activity"/>
    <property type="evidence" value="ECO:0007669"/>
    <property type="project" value="UniProtKB-KW"/>
</dbReference>
<dbReference type="Pfam" id="PF04909">
    <property type="entry name" value="Amidohydro_2"/>
    <property type="match status" value="1"/>
</dbReference>
<dbReference type="AlphaFoldDB" id="A0A1C4Z435"/>
<reference evidence="3" key="1">
    <citation type="submission" date="2016-06" db="EMBL/GenBank/DDBJ databases">
        <authorList>
            <person name="Varghese N."/>
            <person name="Submissions Spin"/>
        </authorList>
    </citation>
    <scope>NUCLEOTIDE SEQUENCE [LARGE SCALE GENOMIC DNA]</scope>
    <source>
        <strain evidence="3">DSM 43816</strain>
    </source>
</reference>
<evidence type="ECO:0000259" key="1">
    <source>
        <dbReference type="Pfam" id="PF04909"/>
    </source>
</evidence>
<evidence type="ECO:0000313" key="3">
    <source>
        <dbReference type="Proteomes" id="UP000198253"/>
    </source>
</evidence>
<dbReference type="PANTHER" id="PTHR43383">
    <property type="entry name" value="NODULIN 6"/>
    <property type="match status" value="1"/>
</dbReference>
<keyword evidence="2" id="KW-0378">Hydrolase</keyword>
<dbReference type="PANTHER" id="PTHR43383:SF2">
    <property type="entry name" value="AMIDOHYDROLASE 2 FAMILY PROTEIN"/>
    <property type="match status" value="1"/>
</dbReference>
<accession>A0A1C4Z435</accession>
<evidence type="ECO:0000313" key="2">
    <source>
        <dbReference type="EMBL" id="SCF27654.1"/>
    </source>
</evidence>
<keyword evidence="3" id="KW-1185">Reference proteome</keyword>
<dbReference type="Gene3D" id="3.20.20.140">
    <property type="entry name" value="Metal-dependent hydrolases"/>
    <property type="match status" value="1"/>
</dbReference>
<sequence length="442" mass="49964">MTILDDLQAIPVVDHHCHIGMDTYQDSQGRLRDADSHEKAYARGYVEGRIGPDAYTRWLDAERRRDAAELADLEETYGISGMLQRALRYRETTVFAASLADGHRFLDAQVGFDYRSPRARSDVRALFDQTLDLVNCPVVLTDVRALPEELADSPRYRWVMRIDGYLYPFPLGRTGRRGEEVESFTARFRADLQARLDELGLDHAPTSFAAYLEFLTSSIKHVVANGAVGFKIASAYTRSLAFVPRGYREAESAWNRAVAGSFEDRALYEDYIAFHVLRQIATWRLPVQIHVGSGHGEPGMAYAGARPRLLQSVFDQRELFGIPFVLIHGGYPYCGETAIMAHTYGNVYLDFSWMPYLHRTHLVSRLNEWLEFLPANKVIFGTDTGLPEMHVAAVRNGRWAVARALERGRSNNLWAGEQAIWLAERVLKDNALEIYSELGVAA</sequence>
<dbReference type="RefSeq" id="WP_088983584.1">
    <property type="nucleotide sequence ID" value="NZ_LT607413.1"/>
</dbReference>
<dbReference type="InterPro" id="IPR032466">
    <property type="entry name" value="Metal_Hydrolase"/>
</dbReference>
<name>A0A1C4Z435_MICEC</name>
<dbReference type="InterPro" id="IPR006680">
    <property type="entry name" value="Amidohydro-rel"/>
</dbReference>
<dbReference type="InParanoid" id="A0A1C4Z435"/>
<dbReference type="OrthoDB" id="1407586at2"/>
<proteinExistence type="predicted"/>
<dbReference type="Proteomes" id="UP000198253">
    <property type="component" value="Chromosome I"/>
</dbReference>
<dbReference type="SUPFAM" id="SSF51556">
    <property type="entry name" value="Metallo-dependent hydrolases"/>
    <property type="match status" value="1"/>
</dbReference>
<feature type="domain" description="Amidohydrolase-related" evidence="1">
    <location>
        <begin position="274"/>
        <end position="392"/>
    </location>
</feature>
<gene>
    <name evidence="2" type="ORF">GA0070618_4744</name>
</gene>
<dbReference type="EMBL" id="LT607413">
    <property type="protein sequence ID" value="SCF27654.1"/>
    <property type="molecule type" value="Genomic_DNA"/>
</dbReference>
<organism evidence="2 3">
    <name type="scientific">Micromonospora echinospora</name>
    <name type="common">Micromonospora purpurea</name>
    <dbReference type="NCBI Taxonomy" id="1877"/>
    <lineage>
        <taxon>Bacteria</taxon>
        <taxon>Bacillati</taxon>
        <taxon>Actinomycetota</taxon>
        <taxon>Actinomycetes</taxon>
        <taxon>Micromonosporales</taxon>
        <taxon>Micromonosporaceae</taxon>
        <taxon>Micromonospora</taxon>
    </lineage>
</organism>